<accession>A0A518BRY3</accession>
<proteinExistence type="predicted"/>
<dbReference type="EMBL" id="CP036287">
    <property type="protein sequence ID" value="QDU69723.1"/>
    <property type="molecule type" value="Genomic_DNA"/>
</dbReference>
<dbReference type="InterPro" id="IPR011990">
    <property type="entry name" value="TPR-like_helical_dom_sf"/>
</dbReference>
<dbReference type="Proteomes" id="UP000316921">
    <property type="component" value="Chromosome"/>
</dbReference>
<gene>
    <name evidence="2" type="ORF">Pla133_48450</name>
</gene>
<protein>
    <recommendedName>
        <fullName evidence="4">Outer membrane protein assembly factor BamD</fullName>
    </recommendedName>
</protein>
<keyword evidence="3" id="KW-1185">Reference proteome</keyword>
<feature type="signal peptide" evidence="1">
    <location>
        <begin position="1"/>
        <end position="23"/>
    </location>
</feature>
<sequence length="374" mass="40543" precursor="true">MLSLRTSLAAAVTLLVAAQTVGADTITLVDGRKIADVTIQSEELAVVRYRQRNDREEVPTHQVLRIEYDRLPQAIDEADALVAEGQVEQALVELGYYVDASLSTNPDKRFPWGPAAAAKRAVEINASSNKLAATQAAASDLIARFPESRHVPDAYLAKAEAQVQSGDRESARATLTGLTELAKSRGLSDRYTLAAQVELAAIDGDRSGAKRIEALEQLEAQAGSTYPTVRDRALVAQGEVYLELANANPAERAAHLDSARTVFEQALESDGALPATRAGATVGLGDCNFLPASVANDAAGLQRAQMLYLRVVVLYGDEARYASKATFHAGSCFLQLADLNQDEQAKARGRRMMREVQRRYPDSVWADEAKRYVR</sequence>
<dbReference type="KEGG" id="pbap:Pla133_48450"/>
<feature type="chain" id="PRO_5022170628" description="Outer membrane protein assembly factor BamD" evidence="1">
    <location>
        <begin position="24"/>
        <end position="374"/>
    </location>
</feature>
<evidence type="ECO:0000256" key="1">
    <source>
        <dbReference type="SAM" id="SignalP"/>
    </source>
</evidence>
<evidence type="ECO:0008006" key="4">
    <source>
        <dbReference type="Google" id="ProtNLM"/>
    </source>
</evidence>
<evidence type="ECO:0000313" key="3">
    <source>
        <dbReference type="Proteomes" id="UP000316921"/>
    </source>
</evidence>
<dbReference type="RefSeq" id="WP_145069887.1">
    <property type="nucleotide sequence ID" value="NZ_CP036287.1"/>
</dbReference>
<keyword evidence="1" id="KW-0732">Signal</keyword>
<name>A0A518BRY3_9BACT</name>
<organism evidence="2 3">
    <name type="scientific">Engelhardtia mirabilis</name>
    <dbReference type="NCBI Taxonomy" id="2528011"/>
    <lineage>
        <taxon>Bacteria</taxon>
        <taxon>Pseudomonadati</taxon>
        <taxon>Planctomycetota</taxon>
        <taxon>Planctomycetia</taxon>
        <taxon>Planctomycetia incertae sedis</taxon>
        <taxon>Engelhardtia</taxon>
    </lineage>
</organism>
<dbReference type="AlphaFoldDB" id="A0A518BRY3"/>
<dbReference type="Gene3D" id="1.25.40.10">
    <property type="entry name" value="Tetratricopeptide repeat domain"/>
    <property type="match status" value="2"/>
</dbReference>
<evidence type="ECO:0000313" key="2">
    <source>
        <dbReference type="EMBL" id="QDU69723.1"/>
    </source>
</evidence>
<reference evidence="2 3" key="1">
    <citation type="submission" date="2019-02" db="EMBL/GenBank/DDBJ databases">
        <title>Deep-cultivation of Planctomycetes and their phenomic and genomic characterization uncovers novel biology.</title>
        <authorList>
            <person name="Wiegand S."/>
            <person name="Jogler M."/>
            <person name="Boedeker C."/>
            <person name="Pinto D."/>
            <person name="Vollmers J."/>
            <person name="Rivas-Marin E."/>
            <person name="Kohn T."/>
            <person name="Peeters S.H."/>
            <person name="Heuer A."/>
            <person name="Rast P."/>
            <person name="Oberbeckmann S."/>
            <person name="Bunk B."/>
            <person name="Jeske O."/>
            <person name="Meyerdierks A."/>
            <person name="Storesund J.E."/>
            <person name="Kallscheuer N."/>
            <person name="Luecker S."/>
            <person name="Lage O.M."/>
            <person name="Pohl T."/>
            <person name="Merkel B.J."/>
            <person name="Hornburger P."/>
            <person name="Mueller R.-W."/>
            <person name="Bruemmer F."/>
            <person name="Labrenz M."/>
            <person name="Spormann A.M."/>
            <person name="Op den Camp H."/>
            <person name="Overmann J."/>
            <person name="Amann R."/>
            <person name="Jetten M.S.M."/>
            <person name="Mascher T."/>
            <person name="Medema M.H."/>
            <person name="Devos D.P."/>
            <person name="Kaster A.-K."/>
            <person name="Ovreas L."/>
            <person name="Rohde M."/>
            <person name="Galperin M.Y."/>
            <person name="Jogler C."/>
        </authorList>
    </citation>
    <scope>NUCLEOTIDE SEQUENCE [LARGE SCALE GENOMIC DNA]</scope>
    <source>
        <strain evidence="2 3">Pla133</strain>
    </source>
</reference>